<proteinExistence type="predicted"/>
<dbReference type="Gene3D" id="3.40.30.10">
    <property type="entry name" value="Glutaredoxin"/>
    <property type="match status" value="1"/>
</dbReference>
<dbReference type="InterPro" id="IPR004045">
    <property type="entry name" value="Glutathione_S-Trfase_N"/>
</dbReference>
<dbReference type="InterPro" id="IPR050983">
    <property type="entry name" value="GST_Omega/HSP26"/>
</dbReference>
<dbReference type="InterPro" id="IPR036249">
    <property type="entry name" value="Thioredoxin-like_sf"/>
</dbReference>
<dbReference type="PROSITE" id="PS50404">
    <property type="entry name" value="GST_NTER"/>
    <property type="match status" value="1"/>
</dbReference>
<dbReference type="PANTHER" id="PTHR43968">
    <property type="match status" value="1"/>
</dbReference>
<dbReference type="InterPro" id="IPR036282">
    <property type="entry name" value="Glutathione-S-Trfase_C_sf"/>
</dbReference>
<evidence type="ECO:0000313" key="2">
    <source>
        <dbReference type="EMBL" id="RDX40134.1"/>
    </source>
</evidence>
<organism evidence="2 3">
    <name type="scientific">Lentinus brumalis</name>
    <dbReference type="NCBI Taxonomy" id="2498619"/>
    <lineage>
        <taxon>Eukaryota</taxon>
        <taxon>Fungi</taxon>
        <taxon>Dikarya</taxon>
        <taxon>Basidiomycota</taxon>
        <taxon>Agaricomycotina</taxon>
        <taxon>Agaricomycetes</taxon>
        <taxon>Polyporales</taxon>
        <taxon>Polyporaceae</taxon>
        <taxon>Lentinus</taxon>
    </lineage>
</organism>
<dbReference type="EMBL" id="KZ857584">
    <property type="protein sequence ID" value="RDX40134.1"/>
    <property type="molecule type" value="Genomic_DNA"/>
</dbReference>
<dbReference type="OrthoDB" id="202840at2759"/>
<protein>
    <recommendedName>
        <fullName evidence="1">GST N-terminal domain-containing protein</fullName>
    </recommendedName>
</protein>
<gene>
    <name evidence="2" type="ORF">OH76DRAFT_1413156</name>
</gene>
<dbReference type="Pfam" id="PF13409">
    <property type="entry name" value="GST_N_2"/>
    <property type="match status" value="1"/>
</dbReference>
<dbReference type="GO" id="GO:0005737">
    <property type="term" value="C:cytoplasm"/>
    <property type="evidence" value="ECO:0007669"/>
    <property type="project" value="TreeGrafter"/>
</dbReference>
<dbReference type="Gene3D" id="1.20.1050.10">
    <property type="match status" value="1"/>
</dbReference>
<keyword evidence="3" id="KW-1185">Reference proteome</keyword>
<evidence type="ECO:0000259" key="1">
    <source>
        <dbReference type="PROSITE" id="PS50404"/>
    </source>
</evidence>
<dbReference type="Proteomes" id="UP000256964">
    <property type="component" value="Unassembled WGS sequence"/>
</dbReference>
<dbReference type="SFLD" id="SFLDS00019">
    <property type="entry name" value="Glutathione_Transferase_(cytos"/>
    <property type="match status" value="1"/>
</dbReference>
<name>A0A371CIN2_9APHY</name>
<sequence length="278" mass="31048">MAPDASNRITVYVATESPFSHRVTYALEETKIPHDPVWIDLFNKPDWFRQNVHGVMKVCSSFSHPLALANHAHSTVQKVPYLVHGGPQLHEDEEPGPGSVRIPESLVILEYLADVFPTSGLLPADPVLRAKARLFIQSVETKFIPAFVGFLFMGAPVHAILGAIDVLQSFLPAEGFVVGTWSIADATFAPFFLRLETLLKNGLGLYDERAGKEAHAALHSERFARIQTWITDNLARPSLKQTWDEEHYIQKYMQRLDIARKTGTFAPGLDIPANLKQK</sequence>
<dbReference type="SUPFAM" id="SSF52833">
    <property type="entry name" value="Thioredoxin-like"/>
    <property type="match status" value="1"/>
</dbReference>
<dbReference type="STRING" id="139420.A0A371CIN2"/>
<feature type="domain" description="GST N-terminal" evidence="1">
    <location>
        <begin position="7"/>
        <end position="120"/>
    </location>
</feature>
<evidence type="ECO:0000313" key="3">
    <source>
        <dbReference type="Proteomes" id="UP000256964"/>
    </source>
</evidence>
<dbReference type="AlphaFoldDB" id="A0A371CIN2"/>
<dbReference type="SUPFAM" id="SSF47616">
    <property type="entry name" value="GST C-terminal domain-like"/>
    <property type="match status" value="1"/>
</dbReference>
<dbReference type="InterPro" id="IPR040079">
    <property type="entry name" value="Glutathione_S-Trfase"/>
</dbReference>
<reference evidence="2 3" key="1">
    <citation type="journal article" date="2018" name="Biotechnol. Biofuels">
        <title>Integrative visual omics of the white-rot fungus Polyporus brumalis exposes the biotechnological potential of its oxidative enzymes for delignifying raw plant biomass.</title>
        <authorList>
            <person name="Miyauchi S."/>
            <person name="Rancon A."/>
            <person name="Drula E."/>
            <person name="Hage H."/>
            <person name="Chaduli D."/>
            <person name="Favel A."/>
            <person name="Grisel S."/>
            <person name="Henrissat B."/>
            <person name="Herpoel-Gimbert I."/>
            <person name="Ruiz-Duenas F.J."/>
            <person name="Chevret D."/>
            <person name="Hainaut M."/>
            <person name="Lin J."/>
            <person name="Wang M."/>
            <person name="Pangilinan J."/>
            <person name="Lipzen A."/>
            <person name="Lesage-Meessen L."/>
            <person name="Navarro D."/>
            <person name="Riley R."/>
            <person name="Grigoriev I.V."/>
            <person name="Zhou S."/>
            <person name="Raouche S."/>
            <person name="Rosso M.N."/>
        </authorList>
    </citation>
    <scope>NUCLEOTIDE SEQUENCE [LARGE SCALE GENOMIC DNA]</scope>
    <source>
        <strain evidence="2 3">BRFM 1820</strain>
    </source>
</reference>
<accession>A0A371CIN2</accession>
<dbReference type="PANTHER" id="PTHR43968:SF6">
    <property type="entry name" value="GLUTATHIONE S-TRANSFERASE OMEGA"/>
    <property type="match status" value="1"/>
</dbReference>
<dbReference type="CDD" id="cd00570">
    <property type="entry name" value="GST_N_family"/>
    <property type="match status" value="1"/>
</dbReference>